<organism evidence="1">
    <name type="scientific">Micrurus lemniscatus lemniscatus</name>
    <dbReference type="NCBI Taxonomy" id="129467"/>
    <lineage>
        <taxon>Eukaryota</taxon>
        <taxon>Metazoa</taxon>
        <taxon>Chordata</taxon>
        <taxon>Craniata</taxon>
        <taxon>Vertebrata</taxon>
        <taxon>Euteleostomi</taxon>
        <taxon>Lepidosauria</taxon>
        <taxon>Squamata</taxon>
        <taxon>Bifurcata</taxon>
        <taxon>Unidentata</taxon>
        <taxon>Episquamata</taxon>
        <taxon>Toxicofera</taxon>
        <taxon>Serpentes</taxon>
        <taxon>Colubroidea</taxon>
        <taxon>Elapidae</taxon>
        <taxon>Elapinae</taxon>
        <taxon>Micrurus</taxon>
    </lineage>
</organism>
<accession>A0A2D4HP28</accession>
<dbReference type="EMBL" id="IACK01049372">
    <property type="protein sequence ID" value="LAA73719.1"/>
    <property type="molecule type" value="Transcribed_RNA"/>
</dbReference>
<proteinExistence type="predicted"/>
<dbReference type="AlphaFoldDB" id="A0A2D4HP28"/>
<name>A0A2D4HP28_MICLE</name>
<protein>
    <submittedName>
        <fullName evidence="1">Uncharacterized protein</fullName>
    </submittedName>
</protein>
<reference evidence="1" key="1">
    <citation type="submission" date="2017-07" db="EMBL/GenBank/DDBJ databases">
        <authorList>
            <person name="Mikheyev A."/>
            <person name="Grau M."/>
        </authorList>
    </citation>
    <scope>NUCLEOTIDE SEQUENCE</scope>
    <source>
        <tissue evidence="1">Venom_gland</tissue>
    </source>
</reference>
<reference evidence="1" key="2">
    <citation type="submission" date="2017-11" db="EMBL/GenBank/DDBJ databases">
        <title>Coralsnake Venomics: Analyses of Venom Gland Transcriptomes and Proteomes of Six Brazilian Taxa.</title>
        <authorList>
            <person name="Aird S.D."/>
            <person name="Jorge da Silva N."/>
            <person name="Qiu L."/>
            <person name="Villar-Briones A."/>
            <person name="Aparecida-Saddi V."/>
            <person name="Campos-Telles M.P."/>
            <person name="Grau M."/>
            <person name="Mikheyev A.S."/>
        </authorList>
    </citation>
    <scope>NUCLEOTIDE SEQUENCE</scope>
    <source>
        <tissue evidence="1">Venom_gland</tissue>
    </source>
</reference>
<sequence>MGEEDAPVGFYTGHKLFKRKSIALWTLNPFSLTLETLCLVDWCDNKAKLQCGCRWPLKLCCILECSQSLFQQIYHFSSCDIAKCIENGRCLCCDVVTLLGLLSHCPPGSILTLFGISRREGRRHRGKMPPGFQDSLLAGPCN</sequence>
<evidence type="ECO:0000313" key="1">
    <source>
        <dbReference type="EMBL" id="LAA73719.1"/>
    </source>
</evidence>